<dbReference type="AlphaFoldDB" id="A0A0P0WBR6"/>
<proteinExistence type="predicted"/>
<reference evidence="1 2" key="3">
    <citation type="journal article" date="2013" name="Rice">
        <title>Improvement of the Oryza sativa Nipponbare reference genome using next generation sequence and optical map data.</title>
        <authorList>
            <person name="Kawahara Y."/>
            <person name="de la Bastide M."/>
            <person name="Hamilton J.P."/>
            <person name="Kanamori H."/>
            <person name="McCombie W.R."/>
            <person name="Ouyang S."/>
            <person name="Schwartz D.C."/>
            <person name="Tanaka T."/>
            <person name="Wu J."/>
            <person name="Zhou S."/>
            <person name="Childs K.L."/>
            <person name="Davidson R.M."/>
            <person name="Lin H."/>
            <person name="Quesada-Ocampo L."/>
            <person name="Vaillancourt B."/>
            <person name="Sakai H."/>
            <person name="Lee S.S."/>
            <person name="Kim J."/>
            <person name="Numa H."/>
            <person name="Itoh T."/>
            <person name="Buell C.R."/>
            <person name="Matsumoto T."/>
        </authorList>
    </citation>
    <scope>NUCLEOTIDE SEQUENCE [LARGE SCALE GENOMIC DNA]</scope>
    <source>
        <strain evidence="2">cv. Nipponbare</strain>
    </source>
</reference>
<evidence type="ECO:0000313" key="1">
    <source>
        <dbReference type="EMBL" id="BAS89774.1"/>
    </source>
</evidence>
<dbReference type="EMBL" id="AP014960">
    <property type="protein sequence ID" value="BAS89774.1"/>
    <property type="molecule type" value="Genomic_DNA"/>
</dbReference>
<accession>A0A0P0WBR6</accession>
<dbReference type="PaxDb" id="39947-A0A0P0WBR6"/>
<dbReference type="InParanoid" id="A0A0P0WBR6"/>
<reference evidence="1 2" key="2">
    <citation type="journal article" date="2013" name="Plant Cell Physiol.">
        <title>Rice Annotation Project Database (RAP-DB): an integrative and interactive database for rice genomics.</title>
        <authorList>
            <person name="Sakai H."/>
            <person name="Lee S.S."/>
            <person name="Tanaka T."/>
            <person name="Numa H."/>
            <person name="Kim J."/>
            <person name="Kawahara Y."/>
            <person name="Wakimoto H."/>
            <person name="Yang C.C."/>
            <person name="Iwamoto M."/>
            <person name="Abe T."/>
            <person name="Yamada Y."/>
            <person name="Muto A."/>
            <person name="Inokuchi H."/>
            <person name="Ikemura T."/>
            <person name="Matsumoto T."/>
            <person name="Sasaki T."/>
            <person name="Itoh T."/>
        </authorList>
    </citation>
    <scope>NUCLEOTIDE SEQUENCE [LARGE SCALE GENOMIC DNA]</scope>
    <source>
        <strain evidence="2">cv. Nipponbare</strain>
    </source>
</reference>
<reference evidence="2" key="1">
    <citation type="journal article" date="2005" name="Nature">
        <title>The map-based sequence of the rice genome.</title>
        <authorList>
            <consortium name="International rice genome sequencing project (IRGSP)"/>
            <person name="Matsumoto T."/>
            <person name="Wu J."/>
            <person name="Kanamori H."/>
            <person name="Katayose Y."/>
            <person name="Fujisawa M."/>
            <person name="Namiki N."/>
            <person name="Mizuno H."/>
            <person name="Yamamoto K."/>
            <person name="Antonio B.A."/>
            <person name="Baba T."/>
            <person name="Sakata K."/>
            <person name="Nagamura Y."/>
            <person name="Aoki H."/>
            <person name="Arikawa K."/>
            <person name="Arita K."/>
            <person name="Bito T."/>
            <person name="Chiden Y."/>
            <person name="Fujitsuka N."/>
            <person name="Fukunaka R."/>
            <person name="Hamada M."/>
            <person name="Harada C."/>
            <person name="Hayashi A."/>
            <person name="Hijishita S."/>
            <person name="Honda M."/>
            <person name="Hosokawa S."/>
            <person name="Ichikawa Y."/>
            <person name="Idonuma A."/>
            <person name="Iijima M."/>
            <person name="Ikeda M."/>
            <person name="Ikeno M."/>
            <person name="Ito K."/>
            <person name="Ito S."/>
            <person name="Ito T."/>
            <person name="Ito Y."/>
            <person name="Ito Y."/>
            <person name="Iwabuchi A."/>
            <person name="Kamiya K."/>
            <person name="Karasawa W."/>
            <person name="Kurita K."/>
            <person name="Katagiri S."/>
            <person name="Kikuta A."/>
            <person name="Kobayashi H."/>
            <person name="Kobayashi N."/>
            <person name="Machita K."/>
            <person name="Maehara T."/>
            <person name="Masukawa M."/>
            <person name="Mizubayashi T."/>
            <person name="Mukai Y."/>
            <person name="Nagasaki H."/>
            <person name="Nagata Y."/>
            <person name="Naito S."/>
            <person name="Nakashima M."/>
            <person name="Nakama Y."/>
            <person name="Nakamichi Y."/>
            <person name="Nakamura M."/>
            <person name="Meguro A."/>
            <person name="Negishi M."/>
            <person name="Ohta I."/>
            <person name="Ohta T."/>
            <person name="Okamoto M."/>
            <person name="Ono N."/>
            <person name="Saji S."/>
            <person name="Sakaguchi M."/>
            <person name="Sakai K."/>
            <person name="Shibata M."/>
            <person name="Shimokawa T."/>
            <person name="Song J."/>
            <person name="Takazaki Y."/>
            <person name="Terasawa K."/>
            <person name="Tsugane M."/>
            <person name="Tsuji K."/>
            <person name="Ueda S."/>
            <person name="Waki K."/>
            <person name="Yamagata H."/>
            <person name="Yamamoto M."/>
            <person name="Yamamoto S."/>
            <person name="Yamane H."/>
            <person name="Yoshiki S."/>
            <person name="Yoshihara R."/>
            <person name="Yukawa K."/>
            <person name="Zhong H."/>
            <person name="Yano M."/>
            <person name="Yuan Q."/>
            <person name="Ouyang S."/>
            <person name="Liu J."/>
            <person name="Jones K.M."/>
            <person name="Gansberger K."/>
            <person name="Moffat K."/>
            <person name="Hill J."/>
            <person name="Bera J."/>
            <person name="Fadrosh D."/>
            <person name="Jin S."/>
            <person name="Johri S."/>
            <person name="Kim M."/>
            <person name="Overton L."/>
            <person name="Reardon M."/>
            <person name="Tsitrin T."/>
            <person name="Vuong H."/>
            <person name="Weaver B."/>
            <person name="Ciecko A."/>
            <person name="Tallon L."/>
            <person name="Jackson J."/>
            <person name="Pai G."/>
            <person name="Aken S.V."/>
            <person name="Utterback T."/>
            <person name="Reidmuller S."/>
            <person name="Feldblyum T."/>
            <person name="Hsiao J."/>
            <person name="Zismann V."/>
            <person name="Iobst S."/>
            <person name="de Vazeille A.R."/>
            <person name="Buell C.R."/>
            <person name="Ying K."/>
            <person name="Li Y."/>
            <person name="Lu T."/>
            <person name="Huang Y."/>
            <person name="Zhao Q."/>
            <person name="Feng Q."/>
            <person name="Zhang L."/>
            <person name="Zhu J."/>
            <person name="Weng Q."/>
            <person name="Mu J."/>
            <person name="Lu Y."/>
            <person name="Fan D."/>
            <person name="Liu Y."/>
            <person name="Guan J."/>
            <person name="Zhang Y."/>
            <person name="Yu S."/>
            <person name="Liu X."/>
            <person name="Zhang Y."/>
            <person name="Hong G."/>
            <person name="Han B."/>
            <person name="Choisne N."/>
            <person name="Demange N."/>
            <person name="Orjeda G."/>
            <person name="Samain S."/>
            <person name="Cattolico L."/>
            <person name="Pelletier E."/>
            <person name="Couloux A."/>
            <person name="Segurens B."/>
            <person name="Wincker P."/>
            <person name="D'Hont A."/>
            <person name="Scarpelli C."/>
            <person name="Weissenbach J."/>
            <person name="Salanoubat M."/>
            <person name="Quetier F."/>
            <person name="Yu Y."/>
            <person name="Kim H.R."/>
            <person name="Rambo T."/>
            <person name="Currie J."/>
            <person name="Collura K."/>
            <person name="Luo M."/>
            <person name="Yang T."/>
            <person name="Ammiraju J.S.S."/>
            <person name="Engler F."/>
            <person name="Soderlund C."/>
            <person name="Wing R.A."/>
            <person name="Palmer L.E."/>
            <person name="de la Bastide M."/>
            <person name="Spiegel L."/>
            <person name="Nascimento L."/>
            <person name="Zutavern T."/>
            <person name="O'Shaughnessy A."/>
            <person name="Dike S."/>
            <person name="Dedhia N."/>
            <person name="Preston R."/>
            <person name="Balija V."/>
            <person name="McCombie W.R."/>
            <person name="Chow T."/>
            <person name="Chen H."/>
            <person name="Chung M."/>
            <person name="Chen C."/>
            <person name="Shaw J."/>
            <person name="Wu H."/>
            <person name="Hsiao K."/>
            <person name="Chao Y."/>
            <person name="Chu M."/>
            <person name="Cheng C."/>
            <person name="Hour A."/>
            <person name="Lee P."/>
            <person name="Lin S."/>
            <person name="Lin Y."/>
            <person name="Liou J."/>
            <person name="Liu S."/>
            <person name="Hsing Y."/>
            <person name="Raghuvanshi S."/>
            <person name="Mohanty A."/>
            <person name="Bharti A.K."/>
            <person name="Gaur A."/>
            <person name="Gupta V."/>
            <person name="Kumar D."/>
            <person name="Ravi V."/>
            <person name="Vij S."/>
            <person name="Kapur A."/>
            <person name="Khurana P."/>
            <person name="Khurana P."/>
            <person name="Khurana J.P."/>
            <person name="Tyagi A.K."/>
            <person name="Gaikwad K."/>
            <person name="Singh A."/>
            <person name="Dalal V."/>
            <person name="Srivastava S."/>
            <person name="Dixit A."/>
            <person name="Pal A.K."/>
            <person name="Ghazi I.A."/>
            <person name="Yadav M."/>
            <person name="Pandit A."/>
            <person name="Bhargava A."/>
            <person name="Sureshbabu K."/>
            <person name="Batra K."/>
            <person name="Sharma T.R."/>
            <person name="Mohapatra T."/>
            <person name="Singh N.K."/>
            <person name="Messing J."/>
            <person name="Nelson A.B."/>
            <person name="Fuks G."/>
            <person name="Kavchok S."/>
            <person name="Keizer G."/>
            <person name="Linton E."/>
            <person name="Llaca V."/>
            <person name="Song R."/>
            <person name="Tanyolac B."/>
            <person name="Young S."/>
            <person name="Ho-Il K."/>
            <person name="Hahn J.H."/>
            <person name="Sangsakoo G."/>
            <person name="Vanavichit A."/>
            <person name="de Mattos Luiz.A.T."/>
            <person name="Zimmer P.D."/>
            <person name="Malone G."/>
            <person name="Dellagostin O."/>
            <person name="de Oliveira A.C."/>
            <person name="Bevan M."/>
            <person name="Bancroft I."/>
            <person name="Minx P."/>
            <person name="Cordum H."/>
            <person name="Wilson R."/>
            <person name="Cheng Z."/>
            <person name="Jin W."/>
            <person name="Jiang J."/>
            <person name="Leong S.A."/>
            <person name="Iwama H."/>
            <person name="Gojobori T."/>
            <person name="Itoh T."/>
            <person name="Niimura Y."/>
            <person name="Fujii Y."/>
            <person name="Habara T."/>
            <person name="Sakai H."/>
            <person name="Sato Y."/>
            <person name="Wilson G."/>
            <person name="Kumar K."/>
            <person name="McCouch S."/>
            <person name="Juretic N."/>
            <person name="Hoen D."/>
            <person name="Wright S."/>
            <person name="Bruskiewich R."/>
            <person name="Bureau T."/>
            <person name="Miyao A."/>
            <person name="Hirochika H."/>
            <person name="Nishikawa T."/>
            <person name="Kadowaki K."/>
            <person name="Sugiura M."/>
            <person name="Burr B."/>
            <person name="Sasaki T."/>
        </authorList>
    </citation>
    <scope>NUCLEOTIDE SEQUENCE [LARGE SCALE GENOMIC DNA]</scope>
    <source>
        <strain evidence="2">cv. Nipponbare</strain>
    </source>
</reference>
<name>A0A0P0WBR6_ORYSJ</name>
<evidence type="ECO:0000313" key="2">
    <source>
        <dbReference type="Proteomes" id="UP000059680"/>
    </source>
</evidence>
<dbReference type="Proteomes" id="UP000059680">
    <property type="component" value="Chromosome 4"/>
</dbReference>
<keyword evidence="2" id="KW-1185">Reference proteome</keyword>
<sequence length="118" mass="12331">MAAGMATAVVESADPAAARRWTVLQAACPTSGAGVCGAPTLVVALWRQQAVVVRRTARSGSRFRSDASLVRSGVAWSPVVVIFDINGDALGAVHLLEALLLDPSFNSTARKFSSYTEV</sequence>
<organism evidence="1 2">
    <name type="scientific">Oryza sativa subsp. japonica</name>
    <name type="common">Rice</name>
    <dbReference type="NCBI Taxonomy" id="39947"/>
    <lineage>
        <taxon>Eukaryota</taxon>
        <taxon>Viridiplantae</taxon>
        <taxon>Streptophyta</taxon>
        <taxon>Embryophyta</taxon>
        <taxon>Tracheophyta</taxon>
        <taxon>Spermatophyta</taxon>
        <taxon>Magnoliopsida</taxon>
        <taxon>Liliopsida</taxon>
        <taxon>Poales</taxon>
        <taxon>Poaceae</taxon>
        <taxon>BOP clade</taxon>
        <taxon>Oryzoideae</taxon>
        <taxon>Oryzeae</taxon>
        <taxon>Oryzinae</taxon>
        <taxon>Oryza</taxon>
        <taxon>Oryza sativa</taxon>
    </lineage>
</organism>
<gene>
    <name evidence="1" type="ordered locus">Os04g0483950</name>
    <name evidence="1" type="ORF">OSNPB_040483950</name>
</gene>
<protein>
    <submittedName>
        <fullName evidence="1">Os04g0483950 protein</fullName>
    </submittedName>
</protein>
<dbReference type="STRING" id="39947.A0A0P0WBR6"/>